<organism evidence="2 3">
    <name type="scientific">Formosa undariae</name>
    <dbReference type="NCBI Taxonomy" id="1325436"/>
    <lineage>
        <taxon>Bacteria</taxon>
        <taxon>Pseudomonadati</taxon>
        <taxon>Bacteroidota</taxon>
        <taxon>Flavobacteriia</taxon>
        <taxon>Flavobacteriales</taxon>
        <taxon>Flavobacteriaceae</taxon>
        <taxon>Formosa</taxon>
    </lineage>
</organism>
<dbReference type="Proteomes" id="UP001589605">
    <property type="component" value="Unassembled WGS sequence"/>
</dbReference>
<keyword evidence="1" id="KW-0812">Transmembrane</keyword>
<protein>
    <submittedName>
        <fullName evidence="2">DUF3592 domain-containing protein</fullName>
    </submittedName>
</protein>
<gene>
    <name evidence="2" type="ORF">ACFFVB_12020</name>
</gene>
<evidence type="ECO:0000256" key="1">
    <source>
        <dbReference type="SAM" id="Phobius"/>
    </source>
</evidence>
<evidence type="ECO:0000313" key="2">
    <source>
        <dbReference type="EMBL" id="MFB9053803.1"/>
    </source>
</evidence>
<keyword evidence="1" id="KW-0472">Membrane</keyword>
<evidence type="ECO:0000313" key="3">
    <source>
        <dbReference type="Proteomes" id="UP001589605"/>
    </source>
</evidence>
<dbReference type="RefSeq" id="WP_382383098.1">
    <property type="nucleotide sequence ID" value="NZ_JBHMEZ010000012.1"/>
</dbReference>
<sequence length="134" mass="15074">MIEYVYSGMLSVSIILIFFALKSYNATKTLQSDGISTKAIVIDLIRNRGDNGYTYKPVFEYTDRDNESVVFNSQISTNPSPYQVGDSVMIIYAKNGDQRKVVSFWGLYRWTIILLAIASPLLVIGGGYFLYSRG</sequence>
<keyword evidence="1" id="KW-1133">Transmembrane helix</keyword>
<feature type="transmembrane region" description="Helical" evidence="1">
    <location>
        <begin position="6"/>
        <end position="24"/>
    </location>
</feature>
<accession>A0ABV5F2Z1</accession>
<proteinExistence type="predicted"/>
<feature type="transmembrane region" description="Helical" evidence="1">
    <location>
        <begin position="107"/>
        <end position="131"/>
    </location>
</feature>
<name>A0ABV5F2Z1_9FLAO</name>
<keyword evidence="3" id="KW-1185">Reference proteome</keyword>
<dbReference type="EMBL" id="JBHMEZ010000012">
    <property type="protein sequence ID" value="MFB9053803.1"/>
    <property type="molecule type" value="Genomic_DNA"/>
</dbReference>
<comment type="caution">
    <text evidence="2">The sequence shown here is derived from an EMBL/GenBank/DDBJ whole genome shotgun (WGS) entry which is preliminary data.</text>
</comment>
<reference evidence="2 3" key="1">
    <citation type="submission" date="2024-09" db="EMBL/GenBank/DDBJ databases">
        <authorList>
            <person name="Sun Q."/>
            <person name="Mori K."/>
        </authorList>
    </citation>
    <scope>NUCLEOTIDE SEQUENCE [LARGE SCALE GENOMIC DNA]</scope>
    <source>
        <strain evidence="2 3">CECT 8286</strain>
    </source>
</reference>